<feature type="non-terminal residue" evidence="1">
    <location>
        <position position="1"/>
    </location>
</feature>
<reference evidence="1" key="1">
    <citation type="submission" date="2021-02" db="EMBL/GenBank/DDBJ databases">
        <authorList>
            <person name="Nowell W R."/>
        </authorList>
    </citation>
    <scope>NUCLEOTIDE SEQUENCE</scope>
    <source>
        <strain evidence="1">Ploen Becks lab</strain>
    </source>
</reference>
<name>A0A814TBG6_9BILA</name>
<keyword evidence="2" id="KW-1185">Reference proteome</keyword>
<sequence length="149" mass="17402">ENANLAQYLDNLAQYVEFPYEYWHQSYTPDLETLYFDDIQQLEPLPSLLSIIEPIPQSMLLYQITPIYENEPFQQSEEVPPEIFIDLANDHLSNQLQQTFTALTTVSMTESNVNPQSSSRPRIADILHELDLENLEDEDFNYIESNLDK</sequence>
<proteinExistence type="predicted"/>
<organism evidence="1 2">
    <name type="scientific">Brachionus calyciflorus</name>
    <dbReference type="NCBI Taxonomy" id="104777"/>
    <lineage>
        <taxon>Eukaryota</taxon>
        <taxon>Metazoa</taxon>
        <taxon>Spiralia</taxon>
        <taxon>Gnathifera</taxon>
        <taxon>Rotifera</taxon>
        <taxon>Eurotatoria</taxon>
        <taxon>Monogononta</taxon>
        <taxon>Pseudotrocha</taxon>
        <taxon>Ploima</taxon>
        <taxon>Brachionidae</taxon>
        <taxon>Brachionus</taxon>
    </lineage>
</organism>
<evidence type="ECO:0000313" key="2">
    <source>
        <dbReference type="Proteomes" id="UP000663879"/>
    </source>
</evidence>
<feature type="non-terminal residue" evidence="1">
    <location>
        <position position="149"/>
    </location>
</feature>
<protein>
    <submittedName>
        <fullName evidence="1">Uncharacterized protein</fullName>
    </submittedName>
</protein>
<accession>A0A814TBG6</accession>
<evidence type="ECO:0000313" key="1">
    <source>
        <dbReference type="EMBL" id="CAF1159426.1"/>
    </source>
</evidence>
<dbReference type="Proteomes" id="UP000663879">
    <property type="component" value="Unassembled WGS sequence"/>
</dbReference>
<dbReference type="EMBL" id="CAJNOC010013765">
    <property type="protein sequence ID" value="CAF1159426.1"/>
    <property type="molecule type" value="Genomic_DNA"/>
</dbReference>
<gene>
    <name evidence="1" type="ORF">OXX778_LOCUS23556</name>
</gene>
<comment type="caution">
    <text evidence="1">The sequence shown here is derived from an EMBL/GenBank/DDBJ whole genome shotgun (WGS) entry which is preliminary data.</text>
</comment>
<dbReference type="AlphaFoldDB" id="A0A814TBG6"/>